<dbReference type="EMBL" id="CM056809">
    <property type="protein sequence ID" value="KAJ8648797.1"/>
    <property type="molecule type" value="Genomic_DNA"/>
</dbReference>
<gene>
    <name evidence="1" type="ORF">MRB53_001820</name>
</gene>
<name>A0ACC2MV42_PERAE</name>
<comment type="caution">
    <text evidence="1">The sequence shown here is derived from an EMBL/GenBank/DDBJ whole genome shotgun (WGS) entry which is preliminary data.</text>
</comment>
<protein>
    <submittedName>
        <fullName evidence="1">Uncharacterized protein</fullName>
    </submittedName>
</protein>
<sequence length="321" mass="35772">MSSGEVRRVSRQDIQLVQNLIERCLQLYMNQKEVVHTLLIQAKIEPGFTELVWQKLEEENREFFKAYKLRLMVKEQIMVFNKLLEQQVELMKKIRPAGSAALPVSNGSHNFSVQQQQNLSCYSMEQTSTHGSDNMHHPMHPSRAIMNGGSSMHQSMRISDDTSVHSGTMDLSPNMLLAQNSGMDMLRGMNGMAIKSEPSYSNSPVYMFGADGNVLDSRPTVGEASAVSFNGTESNSQPLTESPLEADIGFLGQIPRNFSLSDLTAGFSQSSEILENYYRSPFLGTDADDFPDSPGNECQGENKRLDTISEGLSYEEFVTSD</sequence>
<dbReference type="Proteomes" id="UP001234297">
    <property type="component" value="Chromosome 1"/>
</dbReference>
<evidence type="ECO:0000313" key="2">
    <source>
        <dbReference type="Proteomes" id="UP001234297"/>
    </source>
</evidence>
<accession>A0ACC2MV42</accession>
<proteinExistence type="predicted"/>
<organism evidence="1 2">
    <name type="scientific">Persea americana</name>
    <name type="common">Avocado</name>
    <dbReference type="NCBI Taxonomy" id="3435"/>
    <lineage>
        <taxon>Eukaryota</taxon>
        <taxon>Viridiplantae</taxon>
        <taxon>Streptophyta</taxon>
        <taxon>Embryophyta</taxon>
        <taxon>Tracheophyta</taxon>
        <taxon>Spermatophyta</taxon>
        <taxon>Magnoliopsida</taxon>
        <taxon>Magnoliidae</taxon>
        <taxon>Laurales</taxon>
        <taxon>Lauraceae</taxon>
        <taxon>Persea</taxon>
    </lineage>
</organism>
<reference evidence="1 2" key="1">
    <citation type="journal article" date="2022" name="Hortic Res">
        <title>A haplotype resolved chromosomal level avocado genome allows analysis of novel avocado genes.</title>
        <authorList>
            <person name="Nath O."/>
            <person name="Fletcher S.J."/>
            <person name="Hayward A."/>
            <person name="Shaw L.M."/>
            <person name="Masouleh A.K."/>
            <person name="Furtado A."/>
            <person name="Henry R.J."/>
            <person name="Mitter N."/>
        </authorList>
    </citation>
    <scope>NUCLEOTIDE SEQUENCE [LARGE SCALE GENOMIC DNA]</scope>
    <source>
        <strain evidence="2">cv. Hass</strain>
    </source>
</reference>
<evidence type="ECO:0000313" key="1">
    <source>
        <dbReference type="EMBL" id="KAJ8648797.1"/>
    </source>
</evidence>
<keyword evidence="2" id="KW-1185">Reference proteome</keyword>